<accession>A0A1X1DD56</accession>
<name>A0A1X1DD56_9GAMM</name>
<comment type="caution">
    <text evidence="7">The sequence shown here is derived from an EMBL/GenBank/DDBJ whole genome shotgun (WGS) entry which is preliminary data.</text>
</comment>
<evidence type="ECO:0000256" key="3">
    <source>
        <dbReference type="ARBA" id="ARBA00023082"/>
    </source>
</evidence>
<evidence type="ECO:0000256" key="4">
    <source>
        <dbReference type="ARBA" id="ARBA00023163"/>
    </source>
</evidence>
<keyword evidence="3" id="KW-0731">Sigma factor</keyword>
<organism evidence="7 8">
    <name type="scientific">Pantoea wallisii</name>
    <dbReference type="NCBI Taxonomy" id="1076551"/>
    <lineage>
        <taxon>Bacteria</taxon>
        <taxon>Pseudomonadati</taxon>
        <taxon>Pseudomonadota</taxon>
        <taxon>Gammaproteobacteria</taxon>
        <taxon>Enterobacterales</taxon>
        <taxon>Erwiniaceae</taxon>
        <taxon>Pantoea</taxon>
    </lineage>
</organism>
<dbReference type="InterPro" id="IPR013249">
    <property type="entry name" value="RNA_pol_sigma70_r4_t2"/>
</dbReference>
<sequence>MDAAQAQELNTLIKAVVNGDRRAFERLYRLTSPQLFAVALRTLGNRVWAEDVLHDCFITVWNSAPSFNPALSSPMTWMTHIVRNRCIDWLRSSYIRQVRNSEPITDEGFKPSGDEQNDARDKNQAERLHHCLQNLSSEQRQSISLAYYQGMSHSDIADWLQQPVGSVKSWIRRGLAHLRECVGL</sequence>
<evidence type="ECO:0000259" key="5">
    <source>
        <dbReference type="Pfam" id="PF04542"/>
    </source>
</evidence>
<dbReference type="Gene3D" id="1.10.1740.10">
    <property type="match status" value="1"/>
</dbReference>
<dbReference type="InterPro" id="IPR013324">
    <property type="entry name" value="RNA_pol_sigma_r3/r4-like"/>
</dbReference>
<dbReference type="OrthoDB" id="9784272at2"/>
<dbReference type="Gene3D" id="1.10.10.10">
    <property type="entry name" value="Winged helix-like DNA-binding domain superfamily/Winged helix DNA-binding domain"/>
    <property type="match status" value="1"/>
</dbReference>
<dbReference type="PANTHER" id="PTHR43133">
    <property type="entry name" value="RNA POLYMERASE ECF-TYPE SIGMA FACTO"/>
    <property type="match status" value="1"/>
</dbReference>
<evidence type="ECO:0000256" key="2">
    <source>
        <dbReference type="ARBA" id="ARBA00023015"/>
    </source>
</evidence>
<feature type="domain" description="RNA polymerase sigma-70 region 2" evidence="5">
    <location>
        <begin position="27"/>
        <end position="92"/>
    </location>
</feature>
<reference evidence="7 8" key="1">
    <citation type="journal article" date="2017" name="Antonie Van Leeuwenhoek">
        <title>Phylogenomic resolution of the bacterial genus Pantoea and its relationship with Erwinia and Tatumella.</title>
        <authorList>
            <person name="Palmer M."/>
            <person name="Steenkamp E.T."/>
            <person name="Coetzee M.P."/>
            <person name="Chan W.Y."/>
            <person name="van Zyl E."/>
            <person name="De Maayer P."/>
            <person name="Coutinho T.A."/>
            <person name="Blom J."/>
            <person name="Smits T.H."/>
            <person name="Duffy B."/>
            <person name="Venter S.N."/>
        </authorList>
    </citation>
    <scope>NUCLEOTIDE SEQUENCE [LARGE SCALE GENOMIC DNA]</scope>
    <source>
        <strain evidence="7 8">LMG 26277</strain>
    </source>
</reference>
<dbReference type="GO" id="GO:0016987">
    <property type="term" value="F:sigma factor activity"/>
    <property type="evidence" value="ECO:0007669"/>
    <property type="project" value="UniProtKB-KW"/>
</dbReference>
<dbReference type="NCBIfam" id="TIGR02937">
    <property type="entry name" value="sigma70-ECF"/>
    <property type="match status" value="1"/>
</dbReference>
<dbReference type="SUPFAM" id="SSF88659">
    <property type="entry name" value="Sigma3 and sigma4 domains of RNA polymerase sigma factors"/>
    <property type="match status" value="1"/>
</dbReference>
<dbReference type="InterPro" id="IPR036388">
    <property type="entry name" value="WH-like_DNA-bd_sf"/>
</dbReference>
<proteinExistence type="inferred from homology"/>
<dbReference type="Pfam" id="PF08281">
    <property type="entry name" value="Sigma70_r4_2"/>
    <property type="match status" value="1"/>
</dbReference>
<dbReference type="GO" id="GO:0003677">
    <property type="term" value="F:DNA binding"/>
    <property type="evidence" value="ECO:0007669"/>
    <property type="project" value="InterPro"/>
</dbReference>
<evidence type="ECO:0000313" key="7">
    <source>
        <dbReference type="EMBL" id="ORM74653.1"/>
    </source>
</evidence>
<dbReference type="PANTHER" id="PTHR43133:SF62">
    <property type="entry name" value="RNA POLYMERASE SIGMA FACTOR SIGZ"/>
    <property type="match status" value="1"/>
</dbReference>
<dbReference type="RefSeq" id="WP_128599689.1">
    <property type="nucleotide sequence ID" value="NZ_MLFS01000005.1"/>
</dbReference>
<dbReference type="InterPro" id="IPR007627">
    <property type="entry name" value="RNA_pol_sigma70_r2"/>
</dbReference>
<dbReference type="InterPro" id="IPR039425">
    <property type="entry name" value="RNA_pol_sigma-70-like"/>
</dbReference>
<evidence type="ECO:0000313" key="8">
    <source>
        <dbReference type="Proteomes" id="UP000193104"/>
    </source>
</evidence>
<dbReference type="SUPFAM" id="SSF88946">
    <property type="entry name" value="Sigma2 domain of RNA polymerase sigma factors"/>
    <property type="match status" value="1"/>
</dbReference>
<dbReference type="InterPro" id="IPR014284">
    <property type="entry name" value="RNA_pol_sigma-70_dom"/>
</dbReference>
<dbReference type="Proteomes" id="UP000193104">
    <property type="component" value="Unassembled WGS sequence"/>
</dbReference>
<dbReference type="AlphaFoldDB" id="A0A1X1DD56"/>
<dbReference type="GO" id="GO:0006352">
    <property type="term" value="P:DNA-templated transcription initiation"/>
    <property type="evidence" value="ECO:0007669"/>
    <property type="project" value="InterPro"/>
</dbReference>
<dbReference type="CDD" id="cd06171">
    <property type="entry name" value="Sigma70_r4"/>
    <property type="match status" value="1"/>
</dbReference>
<evidence type="ECO:0000259" key="6">
    <source>
        <dbReference type="Pfam" id="PF08281"/>
    </source>
</evidence>
<protein>
    <submittedName>
        <fullName evidence="7">RNA polymerase subunit sigma</fullName>
    </submittedName>
</protein>
<comment type="similarity">
    <text evidence="1">Belongs to the sigma-70 factor family. ECF subfamily.</text>
</comment>
<dbReference type="InterPro" id="IPR013325">
    <property type="entry name" value="RNA_pol_sigma_r2"/>
</dbReference>
<dbReference type="EMBL" id="MLFS01000005">
    <property type="protein sequence ID" value="ORM74653.1"/>
    <property type="molecule type" value="Genomic_DNA"/>
</dbReference>
<feature type="domain" description="RNA polymerase sigma factor 70 region 4 type 2" evidence="6">
    <location>
        <begin position="126"/>
        <end position="178"/>
    </location>
</feature>
<keyword evidence="2" id="KW-0805">Transcription regulation</keyword>
<dbReference type="STRING" id="1076551.HA48_02805"/>
<keyword evidence="8" id="KW-1185">Reference proteome</keyword>
<gene>
    <name evidence="7" type="ORF">HA48_02805</name>
</gene>
<keyword evidence="4" id="KW-0804">Transcription</keyword>
<dbReference type="Pfam" id="PF04542">
    <property type="entry name" value="Sigma70_r2"/>
    <property type="match status" value="1"/>
</dbReference>
<evidence type="ECO:0000256" key="1">
    <source>
        <dbReference type="ARBA" id="ARBA00010641"/>
    </source>
</evidence>